<accession>A0A8J7RJN0</accession>
<name>A0A8J7RJN0_9HYPH</name>
<feature type="transmembrane region" description="Helical" evidence="1">
    <location>
        <begin position="150"/>
        <end position="171"/>
    </location>
</feature>
<keyword evidence="3" id="KW-1185">Reference proteome</keyword>
<dbReference type="EMBL" id="JAGIYY010000002">
    <property type="protein sequence ID" value="MBP0438486.1"/>
    <property type="molecule type" value="Genomic_DNA"/>
</dbReference>
<keyword evidence="1" id="KW-1133">Transmembrane helix</keyword>
<dbReference type="RefSeq" id="WP_209334526.1">
    <property type="nucleotide sequence ID" value="NZ_JAGIYY010000002.1"/>
</dbReference>
<feature type="transmembrane region" description="Helical" evidence="1">
    <location>
        <begin position="84"/>
        <end position="103"/>
    </location>
</feature>
<sequence>MRGKKAGLSLLDLTVDGFWDSFWAIPLSLPPLLLTWITVANSIASGDPVFTLILRLALVDLVNWLLPLFLFALAARRLRLSKRFLPFVVASNWATVVLVWLVMPLRLLDLLSPQSREVAELLSLLVMILSLVLFWRLTRTTLQTDLPTTTAVYVGLNAASLFIVILLPQMLGLTFTA</sequence>
<evidence type="ECO:0000313" key="2">
    <source>
        <dbReference type="EMBL" id="MBP0438486.1"/>
    </source>
</evidence>
<evidence type="ECO:0000313" key="3">
    <source>
        <dbReference type="Proteomes" id="UP000666240"/>
    </source>
</evidence>
<protein>
    <submittedName>
        <fullName evidence="2">Transporter</fullName>
    </submittedName>
</protein>
<comment type="caution">
    <text evidence="2">The sequence shown here is derived from an EMBL/GenBank/DDBJ whole genome shotgun (WGS) entry which is preliminary data.</text>
</comment>
<keyword evidence="1" id="KW-0812">Transmembrane</keyword>
<feature type="transmembrane region" description="Helical" evidence="1">
    <location>
        <begin position="118"/>
        <end position="138"/>
    </location>
</feature>
<dbReference type="AlphaFoldDB" id="A0A8J7RJN0"/>
<dbReference type="Proteomes" id="UP000666240">
    <property type="component" value="Unassembled WGS sequence"/>
</dbReference>
<gene>
    <name evidence="2" type="ORF">J5Y06_07485</name>
</gene>
<keyword evidence="1" id="KW-0472">Membrane</keyword>
<reference evidence="2" key="1">
    <citation type="submission" date="2021-03" db="EMBL/GenBank/DDBJ databases">
        <title>Genome sequencing and assembly of Tianweitania sediminis.</title>
        <authorList>
            <person name="Chhetri G."/>
        </authorList>
    </citation>
    <scope>NUCLEOTIDE SEQUENCE</scope>
    <source>
        <strain evidence="2">Z8</strain>
    </source>
</reference>
<organism evidence="2 3">
    <name type="scientific">Tianweitania sediminis</name>
    <dbReference type="NCBI Taxonomy" id="1502156"/>
    <lineage>
        <taxon>Bacteria</taxon>
        <taxon>Pseudomonadati</taxon>
        <taxon>Pseudomonadota</taxon>
        <taxon>Alphaproteobacteria</taxon>
        <taxon>Hyphomicrobiales</taxon>
        <taxon>Phyllobacteriaceae</taxon>
        <taxon>Tianweitania</taxon>
    </lineage>
</organism>
<proteinExistence type="predicted"/>
<evidence type="ECO:0000256" key="1">
    <source>
        <dbReference type="SAM" id="Phobius"/>
    </source>
</evidence>
<feature type="transmembrane region" description="Helical" evidence="1">
    <location>
        <begin position="49"/>
        <end position="72"/>
    </location>
</feature>
<feature type="transmembrane region" description="Helical" evidence="1">
    <location>
        <begin position="21"/>
        <end position="43"/>
    </location>
</feature>